<organism evidence="6 7">
    <name type="scientific">Prosthecobacter fluviatilis</name>
    <dbReference type="NCBI Taxonomy" id="445931"/>
    <lineage>
        <taxon>Bacteria</taxon>
        <taxon>Pseudomonadati</taxon>
        <taxon>Verrucomicrobiota</taxon>
        <taxon>Verrucomicrobiia</taxon>
        <taxon>Verrucomicrobiales</taxon>
        <taxon>Verrucomicrobiaceae</taxon>
        <taxon>Prosthecobacter</taxon>
    </lineage>
</organism>
<evidence type="ECO:0000256" key="1">
    <source>
        <dbReference type="ARBA" id="ARBA00022428"/>
    </source>
</evidence>
<comment type="catalytic activity">
    <reaction evidence="5">
        <text>a 2-demethylmenaquinol + S-adenosyl-L-methionine = a menaquinol + S-adenosyl-L-homocysteine + H(+)</text>
        <dbReference type="Rhea" id="RHEA:42640"/>
        <dbReference type="Rhea" id="RHEA-COMP:9539"/>
        <dbReference type="Rhea" id="RHEA-COMP:9563"/>
        <dbReference type="ChEBI" id="CHEBI:15378"/>
        <dbReference type="ChEBI" id="CHEBI:18151"/>
        <dbReference type="ChEBI" id="CHEBI:55437"/>
        <dbReference type="ChEBI" id="CHEBI:57856"/>
        <dbReference type="ChEBI" id="CHEBI:59789"/>
        <dbReference type="EC" id="2.1.1.163"/>
    </reaction>
</comment>
<proteinExistence type="inferred from homology"/>
<dbReference type="PROSITE" id="PS51608">
    <property type="entry name" value="SAM_MT_UBIE"/>
    <property type="match status" value="1"/>
</dbReference>
<dbReference type="Gene3D" id="3.40.50.150">
    <property type="entry name" value="Vaccinia Virus protein VP39"/>
    <property type="match status" value="1"/>
</dbReference>
<feature type="binding site" evidence="5">
    <location>
        <begin position="97"/>
        <end position="98"/>
    </location>
    <ligand>
        <name>S-adenosyl-L-methionine</name>
        <dbReference type="ChEBI" id="CHEBI:59789"/>
    </ligand>
</feature>
<keyword evidence="3 5" id="KW-0808">Transferase</keyword>
<dbReference type="PROSITE" id="PS01184">
    <property type="entry name" value="UBIE_2"/>
    <property type="match status" value="1"/>
</dbReference>
<comment type="caution">
    <text evidence="6">The sequence shown here is derived from an EMBL/GenBank/DDBJ whole genome shotgun (WGS) entry which is preliminary data.</text>
</comment>
<dbReference type="InterPro" id="IPR029063">
    <property type="entry name" value="SAM-dependent_MTases_sf"/>
</dbReference>
<name>A0ABW0KK53_9BACT</name>
<evidence type="ECO:0000256" key="4">
    <source>
        <dbReference type="ARBA" id="ARBA00022691"/>
    </source>
</evidence>
<dbReference type="RefSeq" id="WP_377163310.1">
    <property type="nucleotide sequence ID" value="NZ_JBHSMQ010000001.1"/>
</dbReference>
<dbReference type="EMBL" id="JBHSMQ010000001">
    <property type="protein sequence ID" value="MFC5453840.1"/>
    <property type="molecule type" value="Genomic_DNA"/>
</dbReference>
<protein>
    <recommendedName>
        <fullName evidence="5">Demethylmenaquinone methyltransferase</fullName>
        <ecNumber evidence="5">2.1.1.163</ecNumber>
    </recommendedName>
</protein>
<dbReference type="GO" id="GO:0008168">
    <property type="term" value="F:methyltransferase activity"/>
    <property type="evidence" value="ECO:0007669"/>
    <property type="project" value="UniProtKB-KW"/>
</dbReference>
<evidence type="ECO:0000256" key="3">
    <source>
        <dbReference type="ARBA" id="ARBA00022679"/>
    </source>
</evidence>
<feature type="binding site" evidence="5">
    <location>
        <position position="76"/>
    </location>
    <ligand>
        <name>S-adenosyl-L-methionine</name>
        <dbReference type="ChEBI" id="CHEBI:59789"/>
    </ligand>
</feature>
<keyword evidence="1 5" id="KW-0474">Menaquinone biosynthesis</keyword>
<dbReference type="NCBIfam" id="TIGR01934">
    <property type="entry name" value="MenG_MenH_UbiE"/>
    <property type="match status" value="1"/>
</dbReference>
<dbReference type="PANTHER" id="PTHR43591">
    <property type="entry name" value="METHYLTRANSFERASE"/>
    <property type="match status" value="1"/>
</dbReference>
<sequence length="224" mass="24633">MQDAGFVRQAFAGIASRYVLANHVLSLGIDCLWRRTTARRIAELNPQRVLDLATGSGDLAQAIQAACPQAKVLGADFSVPMMREAQKRQLRALVAADGLALPFQDNSFDVLTVAFGLRNMASWPAALQEMSRVLRPGGRLFVLDFSIPRIPGIRQLYLFYLKEVMTRVAGWITGKREAYVYLCGSIERFPSGREMESLICANGFSSAGSRQLTLGIASLYEAVK</sequence>
<comment type="pathway">
    <text evidence="5">Quinol/quinone metabolism; menaquinone biosynthesis; menaquinol from 1,4-dihydroxy-2-naphthoate: step 2/2.</text>
</comment>
<accession>A0ABW0KK53</accession>
<keyword evidence="6" id="KW-0830">Ubiquinone</keyword>
<dbReference type="PANTHER" id="PTHR43591:SF24">
    <property type="entry name" value="2-METHOXY-6-POLYPRENYL-1,4-BENZOQUINOL METHYLASE, MITOCHONDRIAL"/>
    <property type="match status" value="1"/>
</dbReference>
<dbReference type="GO" id="GO:0032259">
    <property type="term" value="P:methylation"/>
    <property type="evidence" value="ECO:0007669"/>
    <property type="project" value="UniProtKB-KW"/>
</dbReference>
<evidence type="ECO:0000256" key="5">
    <source>
        <dbReference type="HAMAP-Rule" id="MF_01813"/>
    </source>
</evidence>
<dbReference type="Pfam" id="PF01209">
    <property type="entry name" value="Ubie_methyltran"/>
    <property type="match status" value="1"/>
</dbReference>
<keyword evidence="7" id="KW-1185">Reference proteome</keyword>
<comment type="similarity">
    <text evidence="5">Belongs to the class I-like SAM-binding methyltransferase superfamily. MenG/UbiE family.</text>
</comment>
<gene>
    <name evidence="5" type="primary">menG</name>
    <name evidence="6" type="ORF">ACFQDI_03135</name>
</gene>
<evidence type="ECO:0000313" key="7">
    <source>
        <dbReference type="Proteomes" id="UP001596052"/>
    </source>
</evidence>
<dbReference type="CDD" id="cd02440">
    <property type="entry name" value="AdoMet_MTases"/>
    <property type="match status" value="1"/>
</dbReference>
<keyword evidence="2 5" id="KW-0489">Methyltransferase</keyword>
<evidence type="ECO:0000256" key="2">
    <source>
        <dbReference type="ARBA" id="ARBA00022603"/>
    </source>
</evidence>
<keyword evidence="4 5" id="KW-0949">S-adenosyl-L-methionine</keyword>
<reference evidence="7" key="1">
    <citation type="journal article" date="2019" name="Int. J. Syst. Evol. Microbiol.">
        <title>The Global Catalogue of Microorganisms (GCM) 10K type strain sequencing project: providing services to taxonomists for standard genome sequencing and annotation.</title>
        <authorList>
            <consortium name="The Broad Institute Genomics Platform"/>
            <consortium name="The Broad Institute Genome Sequencing Center for Infectious Disease"/>
            <person name="Wu L."/>
            <person name="Ma J."/>
        </authorList>
    </citation>
    <scope>NUCLEOTIDE SEQUENCE [LARGE SCALE GENOMIC DNA]</scope>
    <source>
        <strain evidence="7">CGMCC 4.1469</strain>
    </source>
</reference>
<dbReference type="InterPro" id="IPR023576">
    <property type="entry name" value="UbiE/COQ5_MeTrFase_CS"/>
</dbReference>
<comment type="function">
    <text evidence="5">Methyltransferase required for the conversion of demethylmenaquinol (DMKH2) to menaquinol (MKH2).</text>
</comment>
<dbReference type="Proteomes" id="UP001596052">
    <property type="component" value="Unassembled WGS sequence"/>
</dbReference>
<feature type="binding site" evidence="5">
    <location>
        <position position="56"/>
    </location>
    <ligand>
        <name>S-adenosyl-L-methionine</name>
        <dbReference type="ChEBI" id="CHEBI:59789"/>
    </ligand>
</feature>
<dbReference type="InterPro" id="IPR004033">
    <property type="entry name" value="UbiE/COQ5_MeTrFase"/>
</dbReference>
<dbReference type="EC" id="2.1.1.163" evidence="5"/>
<dbReference type="HAMAP" id="MF_01813">
    <property type="entry name" value="MenG_UbiE_methyltr"/>
    <property type="match status" value="1"/>
</dbReference>
<comment type="caution">
    <text evidence="5">Lacks conserved residue(s) required for the propagation of feature annotation.</text>
</comment>
<evidence type="ECO:0000313" key="6">
    <source>
        <dbReference type="EMBL" id="MFC5453840.1"/>
    </source>
</evidence>
<dbReference type="SUPFAM" id="SSF53335">
    <property type="entry name" value="S-adenosyl-L-methionine-dependent methyltransferases"/>
    <property type="match status" value="1"/>
</dbReference>